<keyword evidence="6" id="KW-1185">Reference proteome</keyword>
<comment type="similarity">
    <text evidence="1">Belongs to the hemerythrin family.</text>
</comment>
<dbReference type="Pfam" id="PF01814">
    <property type="entry name" value="Hemerythrin"/>
    <property type="match status" value="1"/>
</dbReference>
<keyword evidence="2" id="KW-0479">Metal-binding</keyword>
<organism evidence="5 6">
    <name type="scientific">Lacimicrobium alkaliphilum</name>
    <dbReference type="NCBI Taxonomy" id="1526571"/>
    <lineage>
        <taxon>Bacteria</taxon>
        <taxon>Pseudomonadati</taxon>
        <taxon>Pseudomonadota</taxon>
        <taxon>Gammaproteobacteria</taxon>
        <taxon>Alteromonadales</taxon>
        <taxon>Alteromonadaceae</taxon>
        <taxon>Lacimicrobium</taxon>
    </lineage>
</organism>
<accession>A0ABQ1RR31</accession>
<protein>
    <recommendedName>
        <fullName evidence="4">Hemerythrin-like domain-containing protein</fullName>
    </recommendedName>
</protein>
<dbReference type="SUPFAM" id="SSF47188">
    <property type="entry name" value="Hemerythrin-like"/>
    <property type="match status" value="1"/>
</dbReference>
<gene>
    <name evidence="5" type="ORF">GCM10011357_35790</name>
</gene>
<evidence type="ECO:0000256" key="1">
    <source>
        <dbReference type="ARBA" id="ARBA00010587"/>
    </source>
</evidence>
<dbReference type="InterPro" id="IPR012312">
    <property type="entry name" value="Hemerythrin-like"/>
</dbReference>
<feature type="domain" description="Hemerythrin-like" evidence="4">
    <location>
        <begin position="2"/>
        <end position="81"/>
    </location>
</feature>
<dbReference type="InterPro" id="IPR035938">
    <property type="entry name" value="Hemerythrin-like_sf"/>
</dbReference>
<comment type="caution">
    <text evidence="5">The sequence shown here is derived from an EMBL/GenBank/DDBJ whole genome shotgun (WGS) entry which is preliminary data.</text>
</comment>
<evidence type="ECO:0000313" key="5">
    <source>
        <dbReference type="EMBL" id="GGD77538.1"/>
    </source>
</evidence>
<evidence type="ECO:0000259" key="4">
    <source>
        <dbReference type="Pfam" id="PF01814"/>
    </source>
</evidence>
<evidence type="ECO:0000256" key="3">
    <source>
        <dbReference type="ARBA" id="ARBA00023004"/>
    </source>
</evidence>
<dbReference type="Gene3D" id="1.20.120.50">
    <property type="entry name" value="Hemerythrin-like"/>
    <property type="match status" value="1"/>
</dbReference>
<name>A0ABQ1RR31_9ALTE</name>
<evidence type="ECO:0000256" key="2">
    <source>
        <dbReference type="ARBA" id="ARBA00022723"/>
    </source>
</evidence>
<reference evidence="6" key="1">
    <citation type="journal article" date="2019" name="Int. J. Syst. Evol. Microbiol.">
        <title>The Global Catalogue of Microorganisms (GCM) 10K type strain sequencing project: providing services to taxonomists for standard genome sequencing and annotation.</title>
        <authorList>
            <consortium name="The Broad Institute Genomics Platform"/>
            <consortium name="The Broad Institute Genome Sequencing Center for Infectious Disease"/>
            <person name="Wu L."/>
            <person name="Ma J."/>
        </authorList>
    </citation>
    <scope>NUCLEOTIDE SEQUENCE [LARGE SCALE GENOMIC DNA]</scope>
    <source>
        <strain evidence="6">CGMCC 1.12923</strain>
    </source>
</reference>
<evidence type="ECO:0000313" key="6">
    <source>
        <dbReference type="Proteomes" id="UP000614272"/>
    </source>
</evidence>
<keyword evidence="3" id="KW-0408">Iron</keyword>
<sequence length="85" mass="10255">MEALQDQTRAHFQHEEQSFHLLEEKEAMLHRLHHKHLLETIQGLYQFIPPNEPIPVHCTMDRLQEIAEWYQSHVLHGDSKLLIRR</sequence>
<dbReference type="EMBL" id="BMGJ01000020">
    <property type="protein sequence ID" value="GGD77538.1"/>
    <property type="molecule type" value="Genomic_DNA"/>
</dbReference>
<dbReference type="Proteomes" id="UP000614272">
    <property type="component" value="Unassembled WGS sequence"/>
</dbReference>
<proteinExistence type="inferred from homology"/>